<feature type="region of interest" description="Disordered" evidence="1">
    <location>
        <begin position="492"/>
        <end position="536"/>
    </location>
</feature>
<gene>
    <name evidence="3" type="ORF">ACHAW5_001938</name>
</gene>
<feature type="region of interest" description="Disordered" evidence="1">
    <location>
        <begin position="365"/>
        <end position="419"/>
    </location>
</feature>
<keyword evidence="2" id="KW-1133">Transmembrane helix</keyword>
<feature type="transmembrane region" description="Helical" evidence="2">
    <location>
        <begin position="548"/>
        <end position="568"/>
    </location>
</feature>
<sequence>MVSGLASSIRAAAESATFDLAGHDTAFIRSTVKDAFSELFHLDQMIRITFVVGAGKLSRQKYDDKAMFAVTSTLKQLDYVEDRGASCVNECGGCYKTQHDTGKNLFTVVVFPRLAGHEDGRPIHGGGKDESRKIRRGDDYEPLIPINSPGYKMAVCRLPTFQNLLSAYCPTYSEKKECLRCLEGLLQVEQAIESKMMAGQPLDPGEQSFYDEASELKEKYAHTQQEANKHVEEGKVTLDERRVLVEMNEKRIKALMDEKSSASVAEKLKKAFTRKVQLQKLCDEVLSMHSTSYPPPLRHESKISALRKKLLPLQALEDLSRGRLLTLDETRALAAKDELLEEICELEEGSRGWFEEDEAFRERLEKSRMRSRSNRNDEKTKIRSVGKGVGSGNDNSVKKWILPGENPKSPWGASSVKSKLKGKGGAVFTAMMLDSSSDEEESDGESVDDKKLMQPLPKKQHPAATNILISEMAESSVEKNVPLSIMQLAMTGSLPQTKKKRKKKTKAKTAPKEESMEKVDGKDDISDGTDSGSPSSISHSVLEFWKSFLMPFVMAIVSLILSLVTSMFKRENSKKKKNR</sequence>
<comment type="caution">
    <text evidence="3">The sequence shown here is derived from an EMBL/GenBank/DDBJ whole genome shotgun (WGS) entry which is preliminary data.</text>
</comment>
<dbReference type="EMBL" id="JALLAZ020001843">
    <property type="protein sequence ID" value="KAL3761830.1"/>
    <property type="molecule type" value="Genomic_DNA"/>
</dbReference>
<keyword evidence="2" id="KW-0812">Transmembrane</keyword>
<name>A0ABD3MCJ1_9STRA</name>
<accession>A0ABD3MCJ1</accession>
<evidence type="ECO:0000256" key="2">
    <source>
        <dbReference type="SAM" id="Phobius"/>
    </source>
</evidence>
<evidence type="ECO:0000313" key="4">
    <source>
        <dbReference type="Proteomes" id="UP001530315"/>
    </source>
</evidence>
<keyword evidence="2" id="KW-0472">Membrane</keyword>
<dbReference type="Proteomes" id="UP001530315">
    <property type="component" value="Unassembled WGS sequence"/>
</dbReference>
<feature type="compositionally biased region" description="Basic and acidic residues" evidence="1">
    <location>
        <begin position="365"/>
        <end position="381"/>
    </location>
</feature>
<feature type="compositionally biased region" description="Acidic residues" evidence="1">
    <location>
        <begin position="436"/>
        <end position="446"/>
    </location>
</feature>
<evidence type="ECO:0000256" key="1">
    <source>
        <dbReference type="SAM" id="MobiDB-lite"/>
    </source>
</evidence>
<keyword evidence="4" id="KW-1185">Reference proteome</keyword>
<feature type="region of interest" description="Disordered" evidence="1">
    <location>
        <begin position="433"/>
        <end position="460"/>
    </location>
</feature>
<organism evidence="3 4">
    <name type="scientific">Stephanodiscus triporus</name>
    <dbReference type="NCBI Taxonomy" id="2934178"/>
    <lineage>
        <taxon>Eukaryota</taxon>
        <taxon>Sar</taxon>
        <taxon>Stramenopiles</taxon>
        <taxon>Ochrophyta</taxon>
        <taxon>Bacillariophyta</taxon>
        <taxon>Coscinodiscophyceae</taxon>
        <taxon>Thalassiosirophycidae</taxon>
        <taxon>Stephanodiscales</taxon>
        <taxon>Stephanodiscaceae</taxon>
        <taxon>Stephanodiscus</taxon>
    </lineage>
</organism>
<reference evidence="3 4" key="1">
    <citation type="submission" date="2024-10" db="EMBL/GenBank/DDBJ databases">
        <title>Updated reference genomes for cyclostephanoid diatoms.</title>
        <authorList>
            <person name="Roberts W.R."/>
            <person name="Alverson A.J."/>
        </authorList>
    </citation>
    <scope>NUCLEOTIDE SEQUENCE [LARGE SCALE GENOMIC DNA]</scope>
    <source>
        <strain evidence="3 4">AJA276-08</strain>
    </source>
</reference>
<dbReference type="AlphaFoldDB" id="A0ABD3MCJ1"/>
<feature type="compositionally biased region" description="Basic residues" evidence="1">
    <location>
        <begin position="497"/>
        <end position="509"/>
    </location>
</feature>
<evidence type="ECO:0000313" key="3">
    <source>
        <dbReference type="EMBL" id="KAL3761830.1"/>
    </source>
</evidence>
<protein>
    <submittedName>
        <fullName evidence="3">Uncharacterized protein</fullName>
    </submittedName>
</protein>
<proteinExistence type="predicted"/>
<feature type="compositionally biased region" description="Basic and acidic residues" evidence="1">
    <location>
        <begin position="510"/>
        <end position="525"/>
    </location>
</feature>